<dbReference type="EMBL" id="CAKKLH010000306">
    <property type="protein sequence ID" value="CAH0110796.1"/>
    <property type="molecule type" value="Genomic_DNA"/>
</dbReference>
<accession>A0A8J2S4S0</accession>
<organism evidence="1 2">
    <name type="scientific">Daphnia galeata</name>
    <dbReference type="NCBI Taxonomy" id="27404"/>
    <lineage>
        <taxon>Eukaryota</taxon>
        <taxon>Metazoa</taxon>
        <taxon>Ecdysozoa</taxon>
        <taxon>Arthropoda</taxon>
        <taxon>Crustacea</taxon>
        <taxon>Branchiopoda</taxon>
        <taxon>Diplostraca</taxon>
        <taxon>Cladocera</taxon>
        <taxon>Anomopoda</taxon>
        <taxon>Daphniidae</taxon>
        <taxon>Daphnia</taxon>
    </lineage>
</organism>
<sequence>MGGLLNWNTKKHGLTPQKLKLLVYSYAVFNGIPVPPIWVRNKRAGKDWFNSFLKRNKRLSIRKPEATCQARAAALNRAIMNKFYDQWLSNMKSTNSVFNTDETNNTTVVQPGKIIAQKGTHQAYQMSSQERGVNLTMLPFREKLFGGVFVFPRKKVSEKMKHLPEGFIALAHSSGWMNVENFLIALKHFHSQVKSTKENPILLFLNNHSTL</sequence>
<name>A0A8J2S4S0_9CRUS</name>
<dbReference type="Proteomes" id="UP000789390">
    <property type="component" value="Unassembled WGS sequence"/>
</dbReference>
<evidence type="ECO:0008006" key="3">
    <source>
        <dbReference type="Google" id="ProtNLM"/>
    </source>
</evidence>
<protein>
    <recommendedName>
        <fullName evidence="3">DDE-1 domain-containing protein</fullName>
    </recommendedName>
</protein>
<evidence type="ECO:0000313" key="1">
    <source>
        <dbReference type="EMBL" id="CAH0110796.1"/>
    </source>
</evidence>
<dbReference type="OrthoDB" id="4327074at2759"/>
<comment type="caution">
    <text evidence="1">The sequence shown here is derived from an EMBL/GenBank/DDBJ whole genome shotgun (WGS) entry which is preliminary data.</text>
</comment>
<gene>
    <name evidence="1" type="ORF">DGAL_LOCUS14400</name>
</gene>
<reference evidence="1" key="1">
    <citation type="submission" date="2021-11" db="EMBL/GenBank/DDBJ databases">
        <authorList>
            <person name="Schell T."/>
        </authorList>
    </citation>
    <scope>NUCLEOTIDE SEQUENCE</scope>
    <source>
        <strain evidence="1">M5</strain>
    </source>
</reference>
<proteinExistence type="predicted"/>
<evidence type="ECO:0000313" key="2">
    <source>
        <dbReference type="Proteomes" id="UP000789390"/>
    </source>
</evidence>
<dbReference type="AlphaFoldDB" id="A0A8J2S4S0"/>
<keyword evidence="2" id="KW-1185">Reference proteome</keyword>